<evidence type="ECO:0000256" key="11">
    <source>
        <dbReference type="PROSITE-ProRule" id="PRU01360"/>
    </source>
</evidence>
<reference evidence="16 17" key="1">
    <citation type="submission" date="2019-09" db="EMBL/GenBank/DDBJ databases">
        <title>Wenzhouxiangella sp. Genome sequencing and assembly.</title>
        <authorList>
            <person name="Zhang R."/>
        </authorList>
    </citation>
    <scope>NUCLEOTIDE SEQUENCE [LARGE SCALE GENOMIC DNA]</scope>
    <source>
        <strain evidence="16 17">W260</strain>
    </source>
</reference>
<evidence type="ECO:0000259" key="15">
    <source>
        <dbReference type="Pfam" id="PF07715"/>
    </source>
</evidence>
<feature type="chain" id="PRO_5024388953" evidence="13">
    <location>
        <begin position="25"/>
        <end position="755"/>
    </location>
</feature>
<keyword evidence="6" id="KW-0408">Iron</keyword>
<dbReference type="AlphaFoldDB" id="A0A5N0TGB1"/>
<keyword evidence="17" id="KW-1185">Reference proteome</keyword>
<keyword evidence="7" id="KW-0406">Ion transport</keyword>
<organism evidence="16 17">
    <name type="scientific">Marinihelvus fidelis</name>
    <dbReference type="NCBI Taxonomy" id="2613842"/>
    <lineage>
        <taxon>Bacteria</taxon>
        <taxon>Pseudomonadati</taxon>
        <taxon>Pseudomonadota</taxon>
        <taxon>Gammaproteobacteria</taxon>
        <taxon>Chromatiales</taxon>
        <taxon>Wenzhouxiangellaceae</taxon>
        <taxon>Marinihelvus</taxon>
    </lineage>
</organism>
<dbReference type="InterPro" id="IPR012910">
    <property type="entry name" value="Plug_dom"/>
</dbReference>
<evidence type="ECO:0000256" key="9">
    <source>
        <dbReference type="ARBA" id="ARBA00023136"/>
    </source>
</evidence>
<keyword evidence="2 11" id="KW-0813">Transport</keyword>
<keyword evidence="5 11" id="KW-0812">Transmembrane</keyword>
<comment type="similarity">
    <text evidence="11 12">Belongs to the TonB-dependent receptor family.</text>
</comment>
<sequence length="755" mass="82718">MFRFHTMACQGMVMLATVPAIALASDESPRASEFGPGVLEEVIVTAQKREQPLRDVPISISVIDGQALENSGLLELEDLSAQVPGFTVTEAAVSTLVFVRGLGSGINPGFEQSVGMYVDGVYAGRGRQYRAAFLDVERVELLRGPQGTLFGKNTIAGAINITTARPQDEFGGHVSAMLDAEHGEQLYNAVLTGPLAPTLDGRFAVRAGQMDGWMFNSVPGRDETDVDEHVVRGMLRWQPGEDVDALFKLEHSRYRTDGRSTQITNAGPWLPLYQGWDPAFEDQFDLQKSVGGIGLDHSDTETLNALLSIDRHWSGLTLTSVTGWMSYDYADELDVDFGPIPNLFQHEPQDFSQFSQEFRLATATDQPVSYMAGVYFEAGDLDHRLALDADLTTLGLPLPLATRNILFDQDSHAWAVFGQATWQMTDLWRLNAGLRYTRESKSALQSLWFTDFQQPTPNPVYDAIFAAAGFGIAHTFDQDRDEDNWSPSLSVQFDASDTVTAYASAARGFKAGGFNAAEVTGDPDNFEFENETATTFELGAKTRFAGDRARVDIALFHTRFDDLQVSTFEGVNFVVGNAAQATSRGIELDGSWRVSKAFTLNLAWSFLDAEYDHFPNAACTIAQTIESGLGPMCTQDLSGRPTQYAPGHAGRVSLAWEQALSGGQLLFADLGVSHSDGYFVDQDLDPNAFQPAYQKVDLRLGWASANEHWTVALLGRNLGDELTRNHGSDVPLLAGAHYSTTDRPRSVALQVRYGF</sequence>
<comment type="caution">
    <text evidence="16">The sequence shown here is derived from an EMBL/GenBank/DDBJ whole genome shotgun (WGS) entry which is preliminary data.</text>
</comment>
<evidence type="ECO:0000256" key="7">
    <source>
        <dbReference type="ARBA" id="ARBA00023065"/>
    </source>
</evidence>
<dbReference type="Gene3D" id="2.40.170.20">
    <property type="entry name" value="TonB-dependent receptor, beta-barrel domain"/>
    <property type="match status" value="1"/>
</dbReference>
<evidence type="ECO:0000256" key="1">
    <source>
        <dbReference type="ARBA" id="ARBA00004571"/>
    </source>
</evidence>
<keyword evidence="8 12" id="KW-0798">TonB box</keyword>
<dbReference type="GO" id="GO:0009279">
    <property type="term" value="C:cell outer membrane"/>
    <property type="evidence" value="ECO:0007669"/>
    <property type="project" value="UniProtKB-SubCell"/>
</dbReference>
<keyword evidence="9 11" id="KW-0472">Membrane</keyword>
<evidence type="ECO:0000256" key="10">
    <source>
        <dbReference type="ARBA" id="ARBA00023237"/>
    </source>
</evidence>
<evidence type="ECO:0000256" key="13">
    <source>
        <dbReference type="SAM" id="SignalP"/>
    </source>
</evidence>
<dbReference type="PANTHER" id="PTHR32552:SF81">
    <property type="entry name" value="TONB-DEPENDENT OUTER MEMBRANE RECEPTOR"/>
    <property type="match status" value="1"/>
</dbReference>
<dbReference type="EMBL" id="VYXP01000001">
    <property type="protein sequence ID" value="KAA9134125.1"/>
    <property type="molecule type" value="Genomic_DNA"/>
</dbReference>
<dbReference type="PROSITE" id="PS52016">
    <property type="entry name" value="TONB_DEPENDENT_REC_3"/>
    <property type="match status" value="1"/>
</dbReference>
<dbReference type="RefSeq" id="WP_150862476.1">
    <property type="nucleotide sequence ID" value="NZ_VYXP01000001.1"/>
</dbReference>
<dbReference type="InterPro" id="IPR000531">
    <property type="entry name" value="Beta-barrel_TonB"/>
</dbReference>
<dbReference type="Proteomes" id="UP000325372">
    <property type="component" value="Unassembled WGS sequence"/>
</dbReference>
<evidence type="ECO:0000256" key="2">
    <source>
        <dbReference type="ARBA" id="ARBA00022448"/>
    </source>
</evidence>
<keyword evidence="4" id="KW-0410">Iron transport</keyword>
<evidence type="ECO:0000256" key="5">
    <source>
        <dbReference type="ARBA" id="ARBA00022692"/>
    </source>
</evidence>
<evidence type="ECO:0000256" key="8">
    <source>
        <dbReference type="ARBA" id="ARBA00023077"/>
    </source>
</evidence>
<dbReference type="PANTHER" id="PTHR32552">
    <property type="entry name" value="FERRICHROME IRON RECEPTOR-RELATED"/>
    <property type="match status" value="1"/>
</dbReference>
<feature type="signal peptide" evidence="13">
    <location>
        <begin position="1"/>
        <end position="24"/>
    </location>
</feature>
<keyword evidence="10 11" id="KW-0998">Cell outer membrane</keyword>
<evidence type="ECO:0000256" key="4">
    <source>
        <dbReference type="ARBA" id="ARBA00022496"/>
    </source>
</evidence>
<evidence type="ECO:0000313" key="17">
    <source>
        <dbReference type="Proteomes" id="UP000325372"/>
    </source>
</evidence>
<dbReference type="GO" id="GO:0006826">
    <property type="term" value="P:iron ion transport"/>
    <property type="evidence" value="ECO:0007669"/>
    <property type="project" value="UniProtKB-KW"/>
</dbReference>
<dbReference type="InterPro" id="IPR039426">
    <property type="entry name" value="TonB-dep_rcpt-like"/>
</dbReference>
<gene>
    <name evidence="16" type="ORF">F3N42_00850</name>
</gene>
<proteinExistence type="inferred from homology"/>
<keyword evidence="13" id="KW-0732">Signal</keyword>
<dbReference type="Pfam" id="PF00593">
    <property type="entry name" value="TonB_dep_Rec_b-barrel"/>
    <property type="match status" value="1"/>
</dbReference>
<feature type="domain" description="TonB-dependent receptor-like beta-barrel" evidence="14">
    <location>
        <begin position="256"/>
        <end position="718"/>
    </location>
</feature>
<evidence type="ECO:0000256" key="3">
    <source>
        <dbReference type="ARBA" id="ARBA00022452"/>
    </source>
</evidence>
<evidence type="ECO:0000256" key="12">
    <source>
        <dbReference type="RuleBase" id="RU003357"/>
    </source>
</evidence>
<feature type="domain" description="TonB-dependent receptor plug" evidence="15">
    <location>
        <begin position="53"/>
        <end position="158"/>
    </location>
</feature>
<protein>
    <submittedName>
        <fullName evidence="16">TonB-dependent receptor</fullName>
    </submittedName>
</protein>
<keyword evidence="16" id="KW-0675">Receptor</keyword>
<name>A0A5N0TGB1_9GAMM</name>
<dbReference type="SUPFAM" id="SSF56935">
    <property type="entry name" value="Porins"/>
    <property type="match status" value="1"/>
</dbReference>
<keyword evidence="3 11" id="KW-1134">Transmembrane beta strand</keyword>
<evidence type="ECO:0000259" key="14">
    <source>
        <dbReference type="Pfam" id="PF00593"/>
    </source>
</evidence>
<comment type="subcellular location">
    <subcellularLocation>
        <location evidence="1 11">Cell outer membrane</location>
        <topology evidence="1 11">Multi-pass membrane protein</topology>
    </subcellularLocation>
</comment>
<evidence type="ECO:0000256" key="6">
    <source>
        <dbReference type="ARBA" id="ARBA00023004"/>
    </source>
</evidence>
<evidence type="ECO:0000313" key="16">
    <source>
        <dbReference type="EMBL" id="KAA9134125.1"/>
    </source>
</evidence>
<dbReference type="InterPro" id="IPR036942">
    <property type="entry name" value="Beta-barrel_TonB_sf"/>
</dbReference>
<accession>A0A5N0TGB1</accession>
<dbReference type="Pfam" id="PF07715">
    <property type="entry name" value="Plug"/>
    <property type="match status" value="1"/>
</dbReference>
<dbReference type="CDD" id="cd01347">
    <property type="entry name" value="ligand_gated_channel"/>
    <property type="match status" value="1"/>
</dbReference>